<name>A0A172T535_FERPE</name>
<dbReference type="AlphaFoldDB" id="A0A172T535"/>
<proteinExistence type="predicted"/>
<dbReference type="KEGG" id="fng:JM64_09240"/>
<evidence type="ECO:0000313" key="1">
    <source>
        <dbReference type="EMBL" id="ANE42080.1"/>
    </source>
</evidence>
<organism evidence="1 2">
    <name type="scientific">Fervidobacterium pennivorans</name>
    <dbReference type="NCBI Taxonomy" id="93466"/>
    <lineage>
        <taxon>Bacteria</taxon>
        <taxon>Thermotogati</taxon>
        <taxon>Thermotogota</taxon>
        <taxon>Thermotogae</taxon>
        <taxon>Thermotogales</taxon>
        <taxon>Fervidobacteriaceae</taxon>
        <taxon>Fervidobacterium</taxon>
    </lineage>
</organism>
<reference evidence="1 2" key="1">
    <citation type="submission" date="2014-08" db="EMBL/GenBank/DDBJ databases">
        <title>Fervidobacterium pennivorans DYC genome.</title>
        <authorList>
            <person name="Wushke S."/>
        </authorList>
    </citation>
    <scope>NUCLEOTIDE SEQUENCE [LARGE SCALE GENOMIC DNA]</scope>
    <source>
        <strain evidence="1 2">DYC</strain>
    </source>
</reference>
<dbReference type="Proteomes" id="UP000077096">
    <property type="component" value="Chromosome"/>
</dbReference>
<sequence>MEKKVVKNFTLTYELDILNKKIKLNGNPEEDLKDFLAKLKASDDIIAQMLYKDIVDNAITEMRVMAWSGMDIKGWLKEVGVEVQE</sequence>
<dbReference type="PATRIC" id="fig|93466.3.peg.1923"/>
<dbReference type="OrthoDB" id="47108at2"/>
<accession>A0A172T535</accession>
<protein>
    <submittedName>
        <fullName evidence="1">Uncharacterized protein</fullName>
    </submittedName>
</protein>
<gene>
    <name evidence="1" type="ORF">JM64_09240</name>
</gene>
<dbReference type="EMBL" id="CP011393">
    <property type="protein sequence ID" value="ANE42080.1"/>
    <property type="molecule type" value="Genomic_DNA"/>
</dbReference>
<evidence type="ECO:0000313" key="2">
    <source>
        <dbReference type="Proteomes" id="UP000077096"/>
    </source>
</evidence>